<sequence length="40" mass="4699">MSYFISDRNDCETGWGNIASDDLNIRPQNCMRFTLDKQQD</sequence>
<organism evidence="1 2">
    <name type="scientific">Neisseria mucosa (strain ATCC 25996 / DSM 4631 / NCTC 10774 / M26)</name>
    <dbReference type="NCBI Taxonomy" id="546266"/>
    <lineage>
        <taxon>Bacteria</taxon>
        <taxon>Pseudomonadati</taxon>
        <taxon>Pseudomonadota</taxon>
        <taxon>Betaproteobacteria</taxon>
        <taxon>Neisseriales</taxon>
        <taxon>Neisseriaceae</taxon>
        <taxon>Neisseria</taxon>
    </lineage>
</organism>
<evidence type="ECO:0000313" key="2">
    <source>
        <dbReference type="Proteomes" id="UP000003344"/>
    </source>
</evidence>
<reference evidence="1 2" key="1">
    <citation type="submission" date="2009-10" db="EMBL/GenBank/DDBJ databases">
        <authorList>
            <person name="Weinstock G."/>
            <person name="Sodergren E."/>
            <person name="Clifton S."/>
            <person name="Fulton L."/>
            <person name="Fulton B."/>
            <person name="Courtney L."/>
            <person name="Fronick C."/>
            <person name="Harrison M."/>
            <person name="Strong C."/>
            <person name="Farmer C."/>
            <person name="Delahaunty K."/>
            <person name="Markovic C."/>
            <person name="Hall O."/>
            <person name="Minx P."/>
            <person name="Tomlinson C."/>
            <person name="Mitreva M."/>
            <person name="Nelson J."/>
            <person name="Hou S."/>
            <person name="Wollam A."/>
            <person name="Pepin K.H."/>
            <person name="Johnson M."/>
            <person name="Bhonagiri V."/>
            <person name="Nash W.E."/>
            <person name="Warren W."/>
            <person name="Chinwalla A."/>
            <person name="Mardis E.R."/>
            <person name="Wilson R.K."/>
        </authorList>
    </citation>
    <scope>NUCLEOTIDE SEQUENCE [LARGE SCALE GENOMIC DNA]</scope>
    <source>
        <strain evidence="2">ATCC 25996 / DSM 4631 / NCTC 10774 / M26</strain>
    </source>
</reference>
<dbReference type="STRING" id="546266.NEIMUCOT_03673"/>
<name>D2ZSU1_NEIM2</name>
<comment type="caution">
    <text evidence="1">The sequence shown here is derived from an EMBL/GenBank/DDBJ whole genome shotgun (WGS) entry which is preliminary data.</text>
</comment>
<dbReference type="AlphaFoldDB" id="D2ZSU1"/>
<proteinExistence type="predicted"/>
<protein>
    <submittedName>
        <fullName evidence="1">Uncharacterized protein</fullName>
    </submittedName>
</protein>
<evidence type="ECO:0000313" key="1">
    <source>
        <dbReference type="EMBL" id="EFC89874.1"/>
    </source>
</evidence>
<accession>D2ZSU1</accession>
<gene>
    <name evidence="1" type="ORF">NEIMUCOT_03673</name>
</gene>
<dbReference type="Proteomes" id="UP000003344">
    <property type="component" value="Unassembled WGS sequence"/>
</dbReference>
<dbReference type="EMBL" id="ACDX02000001">
    <property type="protein sequence ID" value="EFC89874.1"/>
    <property type="molecule type" value="Genomic_DNA"/>
</dbReference>